<comment type="similarity">
    <text evidence="3">Belongs to the ADIP family.</text>
</comment>
<dbReference type="Pfam" id="PF11559">
    <property type="entry name" value="ADIP"/>
    <property type="match status" value="1"/>
</dbReference>
<feature type="compositionally biased region" description="Polar residues" evidence="10">
    <location>
        <begin position="602"/>
        <end position="611"/>
    </location>
</feature>
<feature type="region of interest" description="Disordered" evidence="10">
    <location>
        <begin position="345"/>
        <end position="383"/>
    </location>
</feature>
<feature type="coiled-coil region" evidence="9">
    <location>
        <begin position="182"/>
        <end position="209"/>
    </location>
</feature>
<feature type="coiled-coil region" evidence="9">
    <location>
        <begin position="448"/>
        <end position="475"/>
    </location>
</feature>
<protein>
    <submittedName>
        <fullName evidence="11">Uncharacterized protein</fullName>
    </submittedName>
</protein>
<dbReference type="PANTHER" id="PTHR46507">
    <property type="entry name" value="AFADIN- AND ALPHA-ACTININ-BINDING PROTEIN"/>
    <property type="match status" value="1"/>
</dbReference>
<evidence type="ECO:0000256" key="2">
    <source>
        <dbReference type="ARBA" id="ARBA00004300"/>
    </source>
</evidence>
<feature type="compositionally biased region" description="Low complexity" evidence="10">
    <location>
        <begin position="361"/>
        <end position="377"/>
    </location>
</feature>
<evidence type="ECO:0000256" key="4">
    <source>
        <dbReference type="ARBA" id="ARBA00022490"/>
    </source>
</evidence>
<evidence type="ECO:0000313" key="12">
    <source>
        <dbReference type="Proteomes" id="UP001186944"/>
    </source>
</evidence>
<dbReference type="GO" id="GO:0007155">
    <property type="term" value="P:cell adhesion"/>
    <property type="evidence" value="ECO:0007669"/>
    <property type="project" value="UniProtKB-KW"/>
</dbReference>
<evidence type="ECO:0000256" key="1">
    <source>
        <dbReference type="ARBA" id="ARBA00004282"/>
    </source>
</evidence>
<evidence type="ECO:0000256" key="3">
    <source>
        <dbReference type="ARBA" id="ARBA00009291"/>
    </source>
</evidence>
<dbReference type="GO" id="GO:0070161">
    <property type="term" value="C:anchoring junction"/>
    <property type="evidence" value="ECO:0007669"/>
    <property type="project" value="UniProtKB-SubCell"/>
</dbReference>
<evidence type="ECO:0000256" key="7">
    <source>
        <dbReference type="ARBA" id="ARBA00023054"/>
    </source>
</evidence>
<evidence type="ECO:0000256" key="8">
    <source>
        <dbReference type="ARBA" id="ARBA00023212"/>
    </source>
</evidence>
<sequence>MMADWGILRNSTGKDFLSMCGHEISTIHHMMSDLDFSGGTVYSGHDSQVDENTFCTSDNVDHCITYLNQELLSLGFMSLSMEGMNRTTSLINRLYELLRLYQKHARVKEELENRLHRVTSQSDHYQNYVTRLKNDVEKVKREVCREQEKSRQLVVKQKSLSVKLKAEKDEVKRLQLVLRDRDAQYKHELKKKERESNKLKEKIHQLLADKTPNRRVGLDMAYSIQSSDGKRSTWKTTGSSKQEDMYQYLISNYEDKQRELLVENTELRDSIYRIQKDVDKALRVNADNTNNKNGVDRLGVPVSESDSDTEDGDDNDRTNQMFSQGYIQMPYDIIRESIETSLRGRCRKIKERKKSRRKLPSPKSTKSSPSKTPVTSKDLTDKQTEELNRINQQIEKYKDIIQQQEHLIKNFIHAQSEAEEGPSFLHDSQLLQEKEALTEQRRLFYTEKANFEKERRQLTEEAIRLGEQRRALESEKASVLMTQFLQISPMKQSDLSSTSPVKGDSARLLPSTPMFSPAPSLPPKTPTTAELMKFLGLTKDTHGSNRSTPLSHSKGRELQRSASTESLVTPNKSISEIDDINELSLDRDDQAVKKTLFRRRSSTGSNDDLGV</sequence>
<accession>A0AA89BX22</accession>
<gene>
    <name evidence="11" type="ORF">FSP39_013337</name>
</gene>
<evidence type="ECO:0000256" key="5">
    <source>
        <dbReference type="ARBA" id="ARBA00022889"/>
    </source>
</evidence>
<dbReference type="GO" id="GO:0035735">
    <property type="term" value="P:intraciliary transport involved in cilium assembly"/>
    <property type="evidence" value="ECO:0007669"/>
    <property type="project" value="TreeGrafter"/>
</dbReference>
<dbReference type="GO" id="GO:0036064">
    <property type="term" value="C:ciliary basal body"/>
    <property type="evidence" value="ECO:0007669"/>
    <property type="project" value="TreeGrafter"/>
</dbReference>
<comment type="subcellular location">
    <subcellularLocation>
        <location evidence="1">Cell junction</location>
    </subcellularLocation>
    <subcellularLocation>
        <location evidence="2">Cytoplasm</location>
        <location evidence="2">Cytoskeleton</location>
        <location evidence="2">Microtubule organizing center</location>
        <location evidence="2">Centrosome</location>
    </subcellularLocation>
</comment>
<feature type="compositionally biased region" description="Acidic residues" evidence="10">
    <location>
        <begin position="305"/>
        <end position="314"/>
    </location>
</feature>
<dbReference type="InterPro" id="IPR052300">
    <property type="entry name" value="Adhesion_Centrosome_assoc"/>
</dbReference>
<comment type="caution">
    <text evidence="11">The sequence shown here is derived from an EMBL/GenBank/DDBJ whole genome shotgun (WGS) entry which is preliminary data.</text>
</comment>
<dbReference type="GO" id="GO:0034451">
    <property type="term" value="C:centriolar satellite"/>
    <property type="evidence" value="ECO:0007669"/>
    <property type="project" value="TreeGrafter"/>
</dbReference>
<feature type="compositionally biased region" description="Polar residues" evidence="10">
    <location>
        <begin position="560"/>
        <end position="574"/>
    </location>
</feature>
<evidence type="ECO:0000256" key="10">
    <source>
        <dbReference type="SAM" id="MobiDB-lite"/>
    </source>
</evidence>
<evidence type="ECO:0000256" key="6">
    <source>
        <dbReference type="ARBA" id="ARBA00022949"/>
    </source>
</evidence>
<dbReference type="PANTHER" id="PTHR46507:SF4">
    <property type="entry name" value="SSX FAMILY MEMBER 2 INTERACTING PROTEIN"/>
    <property type="match status" value="1"/>
</dbReference>
<dbReference type="EMBL" id="VSWD01000010">
    <property type="protein sequence ID" value="KAK3090643.1"/>
    <property type="molecule type" value="Genomic_DNA"/>
</dbReference>
<keyword evidence="12" id="KW-1185">Reference proteome</keyword>
<feature type="region of interest" description="Disordered" evidence="10">
    <location>
        <begin position="285"/>
        <end position="324"/>
    </location>
</feature>
<dbReference type="Proteomes" id="UP001186944">
    <property type="component" value="Unassembled WGS sequence"/>
</dbReference>
<keyword evidence="6" id="KW-0965">Cell junction</keyword>
<evidence type="ECO:0000256" key="9">
    <source>
        <dbReference type="SAM" id="Coils"/>
    </source>
</evidence>
<feature type="region of interest" description="Disordered" evidence="10">
    <location>
        <begin position="491"/>
        <end position="611"/>
    </location>
</feature>
<reference evidence="11" key="1">
    <citation type="submission" date="2019-08" db="EMBL/GenBank/DDBJ databases">
        <title>The improved chromosome-level genome for the pearl oyster Pinctada fucata martensii using PacBio sequencing and Hi-C.</title>
        <authorList>
            <person name="Zheng Z."/>
        </authorList>
    </citation>
    <scope>NUCLEOTIDE SEQUENCE</scope>
    <source>
        <strain evidence="11">ZZ-2019</strain>
        <tissue evidence="11">Adductor muscle</tissue>
    </source>
</reference>
<dbReference type="InterPro" id="IPR021622">
    <property type="entry name" value="Afadin/alpha-actinin-bd"/>
</dbReference>
<keyword evidence="4" id="KW-0963">Cytoplasm</keyword>
<keyword evidence="8" id="KW-0206">Cytoskeleton</keyword>
<name>A0AA89BX22_PINIB</name>
<dbReference type="AlphaFoldDB" id="A0AA89BX22"/>
<organism evidence="11 12">
    <name type="scientific">Pinctada imbricata</name>
    <name type="common">Atlantic pearl-oyster</name>
    <name type="synonym">Pinctada martensii</name>
    <dbReference type="NCBI Taxonomy" id="66713"/>
    <lineage>
        <taxon>Eukaryota</taxon>
        <taxon>Metazoa</taxon>
        <taxon>Spiralia</taxon>
        <taxon>Lophotrochozoa</taxon>
        <taxon>Mollusca</taxon>
        <taxon>Bivalvia</taxon>
        <taxon>Autobranchia</taxon>
        <taxon>Pteriomorphia</taxon>
        <taxon>Pterioida</taxon>
        <taxon>Pterioidea</taxon>
        <taxon>Pteriidae</taxon>
        <taxon>Pinctada</taxon>
    </lineage>
</organism>
<feature type="compositionally biased region" description="Basic residues" evidence="10">
    <location>
        <begin position="345"/>
        <end position="360"/>
    </location>
</feature>
<proteinExistence type="inferred from homology"/>
<keyword evidence="7 9" id="KW-0175">Coiled coil</keyword>
<feature type="compositionally biased region" description="Polar residues" evidence="10">
    <location>
        <begin position="491"/>
        <end position="500"/>
    </location>
</feature>
<keyword evidence="5" id="KW-0130">Cell adhesion</keyword>
<evidence type="ECO:0000313" key="11">
    <source>
        <dbReference type="EMBL" id="KAK3090643.1"/>
    </source>
</evidence>